<dbReference type="GO" id="GO:0043565">
    <property type="term" value="F:sequence-specific DNA binding"/>
    <property type="evidence" value="ECO:0007669"/>
    <property type="project" value="InterPro"/>
</dbReference>
<dbReference type="KEGG" id="proo:MJB10_20550"/>
<evidence type="ECO:0000256" key="2">
    <source>
        <dbReference type="ARBA" id="ARBA00023125"/>
    </source>
</evidence>
<dbReference type="SUPFAM" id="SSF51215">
    <property type="entry name" value="Regulatory protein AraC"/>
    <property type="match status" value="1"/>
</dbReference>
<dbReference type="RefSeq" id="WP_314797777.1">
    <property type="nucleotide sequence ID" value="NZ_CP130319.1"/>
</dbReference>
<dbReference type="AlphaFoldDB" id="A0AA96RJ41"/>
<dbReference type="Gene3D" id="1.10.10.60">
    <property type="entry name" value="Homeodomain-like"/>
    <property type="match status" value="2"/>
</dbReference>
<reference evidence="5" key="1">
    <citation type="submission" date="2022-02" db="EMBL/GenBank/DDBJ databases">
        <title>Paenibacillus sp. MBLB1832 Whole Genome Shotgun Sequencing.</title>
        <authorList>
            <person name="Hwang C.Y."/>
            <person name="Cho E.-S."/>
            <person name="Seo M.-J."/>
        </authorList>
    </citation>
    <scope>NUCLEOTIDE SEQUENCE</scope>
    <source>
        <strain evidence="5">MBLB1832</strain>
    </source>
</reference>
<dbReference type="GO" id="GO:0003700">
    <property type="term" value="F:DNA-binding transcription factor activity"/>
    <property type="evidence" value="ECO:0007669"/>
    <property type="project" value="InterPro"/>
</dbReference>
<evidence type="ECO:0000259" key="4">
    <source>
        <dbReference type="PROSITE" id="PS01124"/>
    </source>
</evidence>
<dbReference type="PRINTS" id="PR00032">
    <property type="entry name" value="HTHARAC"/>
</dbReference>
<dbReference type="PANTHER" id="PTHR43280">
    <property type="entry name" value="ARAC-FAMILY TRANSCRIPTIONAL REGULATOR"/>
    <property type="match status" value="1"/>
</dbReference>
<dbReference type="InterPro" id="IPR037923">
    <property type="entry name" value="HTH-like"/>
</dbReference>
<evidence type="ECO:0000256" key="1">
    <source>
        <dbReference type="ARBA" id="ARBA00023015"/>
    </source>
</evidence>
<evidence type="ECO:0000313" key="5">
    <source>
        <dbReference type="EMBL" id="WNR43475.1"/>
    </source>
</evidence>
<dbReference type="InterPro" id="IPR009057">
    <property type="entry name" value="Homeodomain-like_sf"/>
</dbReference>
<accession>A0AA96RJ41</accession>
<protein>
    <submittedName>
        <fullName evidence="5">AraC family transcriptional regulator</fullName>
    </submittedName>
</protein>
<keyword evidence="1" id="KW-0805">Transcription regulation</keyword>
<keyword evidence="2" id="KW-0238">DNA-binding</keyword>
<dbReference type="SMART" id="SM00342">
    <property type="entry name" value="HTH_ARAC"/>
    <property type="match status" value="1"/>
</dbReference>
<organism evidence="5 6">
    <name type="scientific">Paenibacillus roseopurpureus</name>
    <dbReference type="NCBI Taxonomy" id="2918901"/>
    <lineage>
        <taxon>Bacteria</taxon>
        <taxon>Bacillati</taxon>
        <taxon>Bacillota</taxon>
        <taxon>Bacilli</taxon>
        <taxon>Bacillales</taxon>
        <taxon>Paenibacillaceae</taxon>
        <taxon>Paenibacillus</taxon>
    </lineage>
</organism>
<dbReference type="Pfam" id="PF12833">
    <property type="entry name" value="HTH_18"/>
    <property type="match status" value="1"/>
</dbReference>
<dbReference type="EMBL" id="CP130319">
    <property type="protein sequence ID" value="WNR43475.1"/>
    <property type="molecule type" value="Genomic_DNA"/>
</dbReference>
<sequence>MNAQEVHGPRILKDYELIYFMNPERTTYLMGDKTWTMQVPFVAIHPPGVTQGYSIDGGSPVRHQFVHFMPGPILEEFLNRYPDKRLFTLEHSKLFVDMYSELLNICAAKPFQWQERFSALLFSMITHLLSGEAESETAKLPTNIMQAVQYMHRCAAQDINMKQIAESTGWSQEHFSRVFRSYVGSSPITYLMRLRVELACRSLTHTKDSIRQIAEHSGFKSEYYFSRVFRQFKSVTPSDYRKRSGKYIDSSEQEQESIWRRQHPINTYFKQE</sequence>
<feature type="domain" description="HTH araC/xylS-type" evidence="4">
    <location>
        <begin position="145"/>
        <end position="243"/>
    </location>
</feature>
<evidence type="ECO:0000313" key="6">
    <source>
        <dbReference type="Proteomes" id="UP001304650"/>
    </source>
</evidence>
<dbReference type="PROSITE" id="PS00041">
    <property type="entry name" value="HTH_ARAC_FAMILY_1"/>
    <property type="match status" value="1"/>
</dbReference>
<dbReference type="InterPro" id="IPR020449">
    <property type="entry name" value="Tscrpt_reg_AraC-type_HTH"/>
</dbReference>
<dbReference type="PANTHER" id="PTHR43280:SF2">
    <property type="entry name" value="HTH-TYPE TRANSCRIPTIONAL REGULATOR EXSA"/>
    <property type="match status" value="1"/>
</dbReference>
<proteinExistence type="predicted"/>
<dbReference type="Proteomes" id="UP001304650">
    <property type="component" value="Chromosome"/>
</dbReference>
<evidence type="ECO:0000256" key="3">
    <source>
        <dbReference type="ARBA" id="ARBA00023163"/>
    </source>
</evidence>
<dbReference type="SUPFAM" id="SSF46689">
    <property type="entry name" value="Homeodomain-like"/>
    <property type="match status" value="2"/>
</dbReference>
<dbReference type="InterPro" id="IPR018062">
    <property type="entry name" value="HTH_AraC-typ_CS"/>
</dbReference>
<name>A0AA96RJ41_9BACL</name>
<gene>
    <name evidence="5" type="ORF">MJB10_20550</name>
</gene>
<keyword evidence="6" id="KW-1185">Reference proteome</keyword>
<keyword evidence="3" id="KW-0804">Transcription</keyword>
<dbReference type="InterPro" id="IPR018060">
    <property type="entry name" value="HTH_AraC"/>
</dbReference>
<dbReference type="PROSITE" id="PS01124">
    <property type="entry name" value="HTH_ARAC_FAMILY_2"/>
    <property type="match status" value="1"/>
</dbReference>